<dbReference type="GO" id="GO:0045944">
    <property type="term" value="P:positive regulation of transcription by RNA polymerase II"/>
    <property type="evidence" value="ECO:0007669"/>
    <property type="project" value="TreeGrafter"/>
</dbReference>
<keyword evidence="3 6" id="KW-0863">Zinc-finger</keyword>
<organism evidence="9">
    <name type="scientific">Anthurium amnicola</name>
    <dbReference type="NCBI Taxonomy" id="1678845"/>
    <lineage>
        <taxon>Eukaryota</taxon>
        <taxon>Viridiplantae</taxon>
        <taxon>Streptophyta</taxon>
        <taxon>Embryophyta</taxon>
        <taxon>Tracheophyta</taxon>
        <taxon>Spermatophyta</taxon>
        <taxon>Magnoliopsida</taxon>
        <taxon>Liliopsida</taxon>
        <taxon>Araceae</taxon>
        <taxon>Pothoideae</taxon>
        <taxon>Potheae</taxon>
        <taxon>Anthurium</taxon>
    </lineage>
</organism>
<keyword evidence="2" id="KW-0479">Metal-binding</keyword>
<dbReference type="InterPro" id="IPR011011">
    <property type="entry name" value="Znf_FYVE_PHD"/>
</dbReference>
<dbReference type="GO" id="GO:0003682">
    <property type="term" value="F:chromatin binding"/>
    <property type="evidence" value="ECO:0007669"/>
    <property type="project" value="TreeGrafter"/>
</dbReference>
<evidence type="ECO:0000259" key="8">
    <source>
        <dbReference type="PROSITE" id="PS50016"/>
    </source>
</evidence>
<dbReference type="Gene3D" id="3.40.630.30">
    <property type="match status" value="1"/>
</dbReference>
<feature type="non-terminal residue" evidence="9">
    <location>
        <position position="1"/>
    </location>
</feature>
<evidence type="ECO:0000313" key="9">
    <source>
        <dbReference type="EMBL" id="JAT47847.1"/>
    </source>
</evidence>
<name>A0A1D1XZP8_9ARAE</name>
<evidence type="ECO:0000256" key="3">
    <source>
        <dbReference type="ARBA" id="ARBA00022771"/>
    </source>
</evidence>
<accession>A0A1D1XZP8</accession>
<feature type="region of interest" description="Disordered" evidence="7">
    <location>
        <begin position="460"/>
        <end position="489"/>
    </location>
</feature>
<feature type="compositionally biased region" description="Basic residues" evidence="7">
    <location>
        <begin position="1"/>
        <end position="10"/>
    </location>
</feature>
<dbReference type="SUPFAM" id="SSF57903">
    <property type="entry name" value="FYVE/PHD zinc finger"/>
    <property type="match status" value="2"/>
</dbReference>
<dbReference type="Pfam" id="PF23011">
    <property type="entry name" value="PHD-1st_NSD"/>
    <property type="match status" value="1"/>
</dbReference>
<feature type="compositionally biased region" description="Low complexity" evidence="7">
    <location>
        <begin position="469"/>
        <end position="484"/>
    </location>
</feature>
<dbReference type="GO" id="GO:0008270">
    <property type="term" value="F:zinc ion binding"/>
    <property type="evidence" value="ECO:0007669"/>
    <property type="project" value="UniProtKB-KW"/>
</dbReference>
<evidence type="ECO:0000256" key="4">
    <source>
        <dbReference type="ARBA" id="ARBA00022833"/>
    </source>
</evidence>
<dbReference type="CDD" id="cd15532">
    <property type="entry name" value="PHD2_CHD_II"/>
    <property type="match status" value="1"/>
</dbReference>
<reference evidence="9" key="1">
    <citation type="submission" date="2015-07" db="EMBL/GenBank/DDBJ databases">
        <title>Transcriptome Assembly of Anthurium amnicola.</title>
        <authorList>
            <person name="Suzuki J."/>
        </authorList>
    </citation>
    <scope>NUCLEOTIDE SEQUENCE</scope>
</reference>
<keyword evidence="9" id="KW-0547">Nucleotide-binding</keyword>
<dbReference type="InterPro" id="IPR016181">
    <property type="entry name" value="Acyl_CoA_acyltransferase"/>
</dbReference>
<dbReference type="InterPro" id="IPR056511">
    <property type="entry name" value="IDM1_C"/>
</dbReference>
<dbReference type="PANTHER" id="PTHR47025:SF2">
    <property type="entry name" value="AUTOIMMUNE REGULATOR"/>
    <property type="match status" value="1"/>
</dbReference>
<evidence type="ECO:0000256" key="2">
    <source>
        <dbReference type="ARBA" id="ARBA00022723"/>
    </source>
</evidence>
<dbReference type="InterPro" id="IPR019787">
    <property type="entry name" value="Znf_PHD-finger"/>
</dbReference>
<evidence type="ECO:0000256" key="7">
    <source>
        <dbReference type="SAM" id="MobiDB-lite"/>
    </source>
</evidence>
<dbReference type="Pfam" id="PF23209">
    <property type="entry name" value="IDM1_C"/>
    <property type="match status" value="1"/>
</dbReference>
<feature type="domain" description="PHD-type" evidence="8">
    <location>
        <begin position="587"/>
        <end position="632"/>
    </location>
</feature>
<keyword evidence="9" id="KW-0238">DNA-binding</keyword>
<evidence type="ECO:0000256" key="6">
    <source>
        <dbReference type="PROSITE-ProRule" id="PRU00146"/>
    </source>
</evidence>
<dbReference type="FunFam" id="3.30.40.10:FF:000494">
    <property type="entry name" value="Acyl-CoA N-acyltransferase with RING/FYVE/PHD-type zinc finger domain"/>
    <property type="match status" value="1"/>
</dbReference>
<gene>
    <name evidence="9" type="primary">Chd4_11</name>
    <name evidence="9" type="ORF">g.91068</name>
</gene>
<feature type="region of interest" description="Disordered" evidence="7">
    <location>
        <begin position="85"/>
        <end position="110"/>
    </location>
</feature>
<dbReference type="PANTHER" id="PTHR47025">
    <property type="entry name" value="AUTOIMMUNE REGULATOR"/>
    <property type="match status" value="1"/>
</dbReference>
<keyword evidence="4" id="KW-0862">Zinc</keyword>
<dbReference type="SMART" id="SM00249">
    <property type="entry name" value="PHD"/>
    <property type="match status" value="2"/>
</dbReference>
<keyword evidence="9" id="KW-0347">Helicase</keyword>
<sequence>RHRRRRRRRRIPADPGSCMAEVTPRVPPPADPEDFVLRSGVRSGLKREFTFALKAQAEMLMTSMSRTRSGKISRPSVLCREAAAKRLRKSERPDASSRSSNPHAESPSLLSPATASLWGVERVGEAAVIVLDDEQMPDGTSSAALPAIQTNGDSAVQTPVPIQTDSGSVVVVPPAIQIEARAMENTASTIQCEEKSLLIHHAERKSQVSQKVEENTVPHKSARRFTRSLLKSAVEENAVPEKRVRRFTRSLLKTAVEEPSLPTVEEAKDAADTANGPNERLRTAPKKKMELKMSKKISLTKIPSNVKDLLATGLLEGLTVKYISRSYDKQGGLRGVIKGGAILCFCASCKGLETVSAYHFELHAGSTKKHPSDYIYLENGSTMHDVIRACTSAPLDMLESTIQNAISPTGAKSWTCGKCRESSDKSHIGKLASVCESCLIAKLSPTSPKPSQEIISYASHSRPTLAPDSSDSASRSMSSQNKSSQGRMTTKDLRLHKLVFMDGILPDGTEVAYYSRGQRLLEGYIKGTGIFCRCCNAVISPSLFEAHAGWASRRKPYLNIYTSNGVSLHELSVSLSKGKKFSASENDDLCRICADGGDLLLCDLCPRAFHKECVGLTSIPKGDWYCPCCQNMHQKEKFVEHNENAFAAGRVAGVDPIEQIFKRCIRIVKTPESDGGCVLCRCHDFSKSGFGRRTVLLCDQCEREFHVGCLKDHKMADLKELPHGSWFCSSDCSRIHASLQKLLASGSVQLSDLQSDAIKRKHVQKGLSKDIDLDVRWRLLSGKTAAPETRLLLSQALSIFYGSFDPIIDFATKKDFIPAMVYGREIRDQDFGGMSCAVLIVNSSVVSAAILRVFGCEVAELPLVATSRESQGKGYFQLLFSCIEGMLDSLKVKHLVLPAADEAESIWTQKFGFTKITPDQLPESAKGFQTMVFEGTSMLHKLVPKHVTDV</sequence>
<dbReference type="EMBL" id="GDJX01020089">
    <property type="protein sequence ID" value="JAT47847.1"/>
    <property type="molecule type" value="Transcribed_RNA"/>
</dbReference>
<protein>
    <submittedName>
        <fullName evidence="9">Chromodomain-helicase-DNA-binding protein 4</fullName>
    </submittedName>
</protein>
<evidence type="ECO:0000256" key="5">
    <source>
        <dbReference type="ARBA" id="ARBA00023242"/>
    </source>
</evidence>
<dbReference type="InterPro" id="IPR032308">
    <property type="entry name" value="TDBD"/>
</dbReference>
<dbReference type="GO" id="GO:0004386">
    <property type="term" value="F:helicase activity"/>
    <property type="evidence" value="ECO:0007669"/>
    <property type="project" value="UniProtKB-KW"/>
</dbReference>
<dbReference type="InterPro" id="IPR001965">
    <property type="entry name" value="Znf_PHD"/>
</dbReference>
<dbReference type="GO" id="GO:0000977">
    <property type="term" value="F:RNA polymerase II transcription regulatory region sequence-specific DNA binding"/>
    <property type="evidence" value="ECO:0007669"/>
    <property type="project" value="TreeGrafter"/>
</dbReference>
<dbReference type="PROSITE" id="PS01359">
    <property type="entry name" value="ZF_PHD_1"/>
    <property type="match status" value="1"/>
</dbReference>
<evidence type="ECO:0000256" key="1">
    <source>
        <dbReference type="ARBA" id="ARBA00004123"/>
    </source>
</evidence>
<dbReference type="Pfam" id="PF16135">
    <property type="entry name" value="TDBD"/>
    <property type="match status" value="2"/>
</dbReference>
<dbReference type="SUPFAM" id="SSF55729">
    <property type="entry name" value="Acyl-CoA N-acyltransferases (Nat)"/>
    <property type="match status" value="1"/>
</dbReference>
<dbReference type="GO" id="GO:0005634">
    <property type="term" value="C:nucleus"/>
    <property type="evidence" value="ECO:0007669"/>
    <property type="project" value="UniProtKB-SubCell"/>
</dbReference>
<dbReference type="PROSITE" id="PS50016">
    <property type="entry name" value="ZF_PHD_2"/>
    <property type="match status" value="1"/>
</dbReference>
<keyword evidence="9" id="KW-0378">Hydrolase</keyword>
<dbReference type="GO" id="GO:0042393">
    <property type="term" value="F:histone binding"/>
    <property type="evidence" value="ECO:0007669"/>
    <property type="project" value="TreeGrafter"/>
</dbReference>
<proteinExistence type="predicted"/>
<dbReference type="InterPro" id="IPR013083">
    <property type="entry name" value="Znf_RING/FYVE/PHD"/>
</dbReference>
<keyword evidence="5" id="KW-0539">Nucleus</keyword>
<dbReference type="AlphaFoldDB" id="A0A1D1XZP8"/>
<feature type="region of interest" description="Disordered" evidence="7">
    <location>
        <begin position="1"/>
        <end position="34"/>
    </location>
</feature>
<keyword evidence="9" id="KW-0067">ATP-binding</keyword>
<comment type="subcellular location">
    <subcellularLocation>
        <location evidence="1">Nucleus</location>
    </subcellularLocation>
</comment>
<dbReference type="InterPro" id="IPR059153">
    <property type="entry name" value="NSD_PHD-1st"/>
</dbReference>
<dbReference type="InterPro" id="IPR019786">
    <property type="entry name" value="Zinc_finger_PHD-type_CS"/>
</dbReference>
<dbReference type="Gene3D" id="3.30.40.10">
    <property type="entry name" value="Zinc/RING finger domain, C3HC4 (zinc finger)"/>
    <property type="match status" value="2"/>
</dbReference>